<reference evidence="4" key="2">
    <citation type="submission" date="2022-01" db="EMBL/GenBank/DDBJ databases">
        <authorList>
            <person name="Yamashiro T."/>
            <person name="Shiraishi A."/>
            <person name="Satake H."/>
            <person name="Nakayama K."/>
        </authorList>
    </citation>
    <scope>NUCLEOTIDE SEQUENCE</scope>
</reference>
<dbReference type="Proteomes" id="UP001151760">
    <property type="component" value="Unassembled WGS sequence"/>
</dbReference>
<dbReference type="EMBL" id="BQNB010019266">
    <property type="protein sequence ID" value="GJT83477.1"/>
    <property type="molecule type" value="Genomic_DNA"/>
</dbReference>
<keyword evidence="2" id="KW-0732">Signal</keyword>
<comment type="similarity">
    <text evidence="1">Belongs to the peptidase S8 family.</text>
</comment>
<evidence type="ECO:0000313" key="5">
    <source>
        <dbReference type="Proteomes" id="UP001151760"/>
    </source>
</evidence>
<dbReference type="SUPFAM" id="SSF52743">
    <property type="entry name" value="Subtilisin-like"/>
    <property type="match status" value="1"/>
</dbReference>
<gene>
    <name evidence="4" type="ORF">Tco_1057819</name>
</gene>
<dbReference type="InterPro" id="IPR036852">
    <property type="entry name" value="Peptidase_S8/S53_dom_sf"/>
</dbReference>
<evidence type="ECO:0000313" key="4">
    <source>
        <dbReference type="EMBL" id="GJT83477.1"/>
    </source>
</evidence>
<evidence type="ECO:0000256" key="2">
    <source>
        <dbReference type="ARBA" id="ARBA00022729"/>
    </source>
</evidence>
<dbReference type="InterPro" id="IPR045051">
    <property type="entry name" value="SBT"/>
</dbReference>
<keyword evidence="5" id="KW-1185">Reference proteome</keyword>
<reference evidence="4" key="1">
    <citation type="journal article" date="2022" name="Int. J. Mol. Sci.">
        <title>Draft Genome of Tanacetum Coccineum: Genomic Comparison of Closely Related Tanacetum-Family Plants.</title>
        <authorList>
            <person name="Yamashiro T."/>
            <person name="Shiraishi A."/>
            <person name="Nakayama K."/>
            <person name="Satake H."/>
        </authorList>
    </citation>
    <scope>NUCLEOTIDE SEQUENCE</scope>
</reference>
<protein>
    <submittedName>
        <fullName evidence="4">Subtilisin-like protease SBT1.3</fullName>
    </submittedName>
</protein>
<name>A0ABQ5H6F3_9ASTR</name>
<dbReference type="PANTHER" id="PTHR10795">
    <property type="entry name" value="PROPROTEIN CONVERTASE SUBTILISIN/KEXIN"/>
    <property type="match status" value="1"/>
</dbReference>
<feature type="domain" description="Peptidase S8/S53" evidence="3">
    <location>
        <begin position="23"/>
        <end position="151"/>
    </location>
</feature>
<accession>A0ABQ5H6F3</accession>
<evidence type="ECO:0000259" key="3">
    <source>
        <dbReference type="Pfam" id="PF00082"/>
    </source>
</evidence>
<sequence>MMLLVVVYKAYKVCWTGGCFSFAVDKAVADGVNVMSISLGGGVSSYHRDSLSIAAFGVMEKGILISCSAGNGGSVPVILTNVSTWITTVGASTMDRDFPGSVKLGFGATMKGVSLYKGRRNILPNMMYPMVILEVIQTALIQDVCASKEHCRKQYLESMSGRDCRRSLFRLYTSWLPDFTLKLGDEDQSSSSEGSSSERISPVTYVGDKIGSKVSKQHSLVDQGILDVAFRELEDDFENILINRSAPIQGHSSLFSSGDEESDESAKEVKPMGFNFTWKMTSIWWLNGVLKSKGIKLNIVEQTTGTSSSLHVPAFNAPSDIQAAAARRAMDAFLVGYDHSHGNDGHGHGGGGSFVDENMIFDMPNVLANMAEGMLLSHP</sequence>
<comment type="caution">
    <text evidence="4">The sequence shown here is derived from an EMBL/GenBank/DDBJ whole genome shotgun (WGS) entry which is preliminary data.</text>
</comment>
<dbReference type="Gene3D" id="3.50.30.30">
    <property type="match status" value="1"/>
</dbReference>
<evidence type="ECO:0000256" key="1">
    <source>
        <dbReference type="ARBA" id="ARBA00011073"/>
    </source>
</evidence>
<dbReference type="Gene3D" id="3.40.50.200">
    <property type="entry name" value="Peptidase S8/S53 domain"/>
    <property type="match status" value="1"/>
</dbReference>
<dbReference type="InterPro" id="IPR000209">
    <property type="entry name" value="Peptidase_S8/S53_dom"/>
</dbReference>
<dbReference type="Pfam" id="PF00082">
    <property type="entry name" value="Peptidase_S8"/>
    <property type="match status" value="1"/>
</dbReference>
<proteinExistence type="inferred from homology"/>
<organism evidence="4 5">
    <name type="scientific">Tanacetum coccineum</name>
    <dbReference type="NCBI Taxonomy" id="301880"/>
    <lineage>
        <taxon>Eukaryota</taxon>
        <taxon>Viridiplantae</taxon>
        <taxon>Streptophyta</taxon>
        <taxon>Embryophyta</taxon>
        <taxon>Tracheophyta</taxon>
        <taxon>Spermatophyta</taxon>
        <taxon>Magnoliopsida</taxon>
        <taxon>eudicotyledons</taxon>
        <taxon>Gunneridae</taxon>
        <taxon>Pentapetalae</taxon>
        <taxon>asterids</taxon>
        <taxon>campanulids</taxon>
        <taxon>Asterales</taxon>
        <taxon>Asteraceae</taxon>
        <taxon>Asteroideae</taxon>
        <taxon>Anthemideae</taxon>
        <taxon>Anthemidinae</taxon>
        <taxon>Tanacetum</taxon>
    </lineage>
</organism>